<gene>
    <name evidence="3" type="ORF">RSOL_312130</name>
</gene>
<organism evidence="3 4">
    <name type="scientific">Rhizoctonia solani AG-3 Rhs1AP</name>
    <dbReference type="NCBI Taxonomy" id="1086054"/>
    <lineage>
        <taxon>Eukaryota</taxon>
        <taxon>Fungi</taxon>
        <taxon>Dikarya</taxon>
        <taxon>Basidiomycota</taxon>
        <taxon>Agaricomycotina</taxon>
        <taxon>Agaricomycetes</taxon>
        <taxon>Cantharellales</taxon>
        <taxon>Ceratobasidiaceae</taxon>
        <taxon>Rhizoctonia</taxon>
    </lineage>
</organism>
<proteinExistence type="predicted"/>
<name>A0A0A1ULL9_9AGAM</name>
<sequence>MIVKPLLEVQHALLGRKVVIVIDALDECESSQGVRQLLDLLTKEELNLPIKIFLSSRPESGIYPRVNTFKGKNPRPHLILHELATAEIYQDIETYFRAELQNFDIPASHIARLAVRAGVLFIYASTAVKYIQEGVEQGELEERLATMLGLTSISHSLQERDIDMLYETILARAFDNPRLENESKDRMVRVLWIIICAQEPLTVSGIAALLRPMTTKIVQALIQPLLSVLHVTGSNALVTTLHASFPDFILNQHRSARFHRAAPEYHSIMCRAFDVIGTHIPQFNVCALESSFYLDREVVDLEKRTNKAISTEMYYACRHWAAHLESSGKAADLETPLRDFLSVRLLLWMEIQ</sequence>
<feature type="domain" description="Nephrocystin 3-like N-terminal" evidence="2">
    <location>
        <begin position="12"/>
        <end position="57"/>
    </location>
</feature>
<protein>
    <submittedName>
        <fullName evidence="3">Vegetative incompatibility protein HET-E-1</fullName>
    </submittedName>
</protein>
<comment type="caution">
    <text evidence="3">The sequence shown here is derived from an EMBL/GenBank/DDBJ whole genome shotgun (WGS) entry which is preliminary data.</text>
</comment>
<evidence type="ECO:0000313" key="4">
    <source>
        <dbReference type="Proteomes" id="UP000030108"/>
    </source>
</evidence>
<dbReference type="InterPro" id="IPR056884">
    <property type="entry name" value="NPHP3-like_N"/>
</dbReference>
<dbReference type="Pfam" id="PF24883">
    <property type="entry name" value="NPHP3_N"/>
    <property type="match status" value="1"/>
</dbReference>
<accession>A0A0A1ULL9</accession>
<evidence type="ECO:0000256" key="1">
    <source>
        <dbReference type="ARBA" id="ARBA00022737"/>
    </source>
</evidence>
<dbReference type="Proteomes" id="UP000030108">
    <property type="component" value="Unassembled WGS sequence"/>
</dbReference>
<evidence type="ECO:0000313" key="3">
    <source>
        <dbReference type="EMBL" id="EUC59376.1"/>
    </source>
</evidence>
<keyword evidence="1" id="KW-0677">Repeat</keyword>
<dbReference type="AlphaFoldDB" id="A0A0A1ULL9"/>
<feature type="non-terminal residue" evidence="3">
    <location>
        <position position="352"/>
    </location>
</feature>
<reference evidence="4" key="1">
    <citation type="journal article" date="2014" name="Genome Announc.">
        <title>Draft genome sequence of the plant-pathogenic soil fungus Rhizoctonia solani anastomosis group 3 strain Rhs1AP.</title>
        <authorList>
            <person name="Cubeta M.A."/>
            <person name="Thomas E."/>
            <person name="Dean R.A."/>
            <person name="Jabaji S."/>
            <person name="Neate S.M."/>
            <person name="Tavantzis S."/>
            <person name="Toda T."/>
            <person name="Vilgalys R."/>
            <person name="Bharathan N."/>
            <person name="Fedorova-Abrams N."/>
            <person name="Pakala S.B."/>
            <person name="Pakala S.M."/>
            <person name="Zafar N."/>
            <person name="Joardar V."/>
            <person name="Losada L."/>
            <person name="Nierman W.C."/>
        </authorList>
    </citation>
    <scope>NUCLEOTIDE SEQUENCE [LARGE SCALE GENOMIC DNA]</scope>
    <source>
        <strain evidence="4">AG-3</strain>
    </source>
</reference>
<dbReference type="PANTHER" id="PTHR10039:SF14">
    <property type="entry name" value="NACHT DOMAIN-CONTAINING PROTEIN"/>
    <property type="match status" value="1"/>
</dbReference>
<dbReference type="OrthoDB" id="3266532at2759"/>
<dbReference type="PANTHER" id="PTHR10039">
    <property type="entry name" value="AMELOGENIN"/>
    <property type="match status" value="1"/>
</dbReference>
<dbReference type="EMBL" id="JATN01000321">
    <property type="protein sequence ID" value="EUC59376.1"/>
    <property type="molecule type" value="Genomic_DNA"/>
</dbReference>
<evidence type="ECO:0000259" key="2">
    <source>
        <dbReference type="Pfam" id="PF24883"/>
    </source>
</evidence>